<dbReference type="Pfam" id="PF02566">
    <property type="entry name" value="OsmC"/>
    <property type="match status" value="1"/>
</dbReference>
<keyword evidence="2" id="KW-1185">Reference proteome</keyword>
<dbReference type="InterPro" id="IPR015946">
    <property type="entry name" value="KH_dom-like_a/b"/>
</dbReference>
<evidence type="ECO:0000313" key="1">
    <source>
        <dbReference type="EMBL" id="MZI93316.1"/>
    </source>
</evidence>
<dbReference type="Proteomes" id="UP000462621">
    <property type="component" value="Unassembled WGS sequence"/>
</dbReference>
<accession>A0A7X4LKL8</accession>
<dbReference type="EMBL" id="WEKT01000012">
    <property type="protein sequence ID" value="MZI93316.1"/>
    <property type="molecule type" value="Genomic_DNA"/>
</dbReference>
<reference evidence="1 2" key="1">
    <citation type="submission" date="2019-10" db="EMBL/GenBank/DDBJ databases">
        <title>Vibrio sp. nov. isolated from a shrimp pond.</title>
        <authorList>
            <person name="Gomez-Gil B."/>
            <person name="Enciso-Ibarra J."/>
            <person name="Enciso-Ibarra K."/>
            <person name="Bolan-Mejia C."/>
        </authorList>
    </citation>
    <scope>NUCLEOTIDE SEQUENCE [LARGE SCALE GENOMIC DNA]</scope>
    <source>
        <strain evidence="1 2">CAIM 722</strain>
    </source>
</reference>
<comment type="caution">
    <text evidence="1">The sequence shown here is derived from an EMBL/GenBank/DDBJ whole genome shotgun (WGS) entry which is preliminary data.</text>
</comment>
<protein>
    <submittedName>
        <fullName evidence="1">OsmC family peroxiredoxin</fullName>
    </submittedName>
</protein>
<dbReference type="PANTHER" id="PTHR34352:SF1">
    <property type="entry name" value="PROTEIN YHFA"/>
    <property type="match status" value="1"/>
</dbReference>
<dbReference type="AlphaFoldDB" id="A0A7X4LKL8"/>
<gene>
    <name evidence="1" type="ORF">F9817_08915</name>
</gene>
<proteinExistence type="predicted"/>
<organism evidence="1 2">
    <name type="scientific">Vibrio eleionomae</name>
    <dbReference type="NCBI Taxonomy" id="2653505"/>
    <lineage>
        <taxon>Bacteria</taxon>
        <taxon>Pseudomonadati</taxon>
        <taxon>Pseudomonadota</taxon>
        <taxon>Gammaproteobacteria</taxon>
        <taxon>Vibrionales</taxon>
        <taxon>Vibrionaceae</taxon>
        <taxon>Vibrio</taxon>
    </lineage>
</organism>
<dbReference type="InterPro" id="IPR036102">
    <property type="entry name" value="OsmC/Ohrsf"/>
</dbReference>
<evidence type="ECO:0000313" key="2">
    <source>
        <dbReference type="Proteomes" id="UP000462621"/>
    </source>
</evidence>
<sequence>MANMSVSVEWQKDYQFDVVTDQNFTFTIDANSEKAPSPTDVLLSSLGSCCASDVVAELRARGAELFGLKTTMSYKLTDTEPRVYDSVNLHFVIKGTGVNETMVTEVIENSIEHQCHVCRMLKSSMSITYTYHYVKLAA</sequence>
<dbReference type="SUPFAM" id="SSF82784">
    <property type="entry name" value="OsmC-like"/>
    <property type="match status" value="1"/>
</dbReference>
<dbReference type="PANTHER" id="PTHR34352">
    <property type="entry name" value="PROTEIN YHFA"/>
    <property type="match status" value="1"/>
</dbReference>
<dbReference type="InterPro" id="IPR003718">
    <property type="entry name" value="OsmC/Ohr_fam"/>
</dbReference>
<dbReference type="Gene3D" id="3.30.300.20">
    <property type="match status" value="1"/>
</dbReference>
<name>A0A7X4LKL8_9VIBR</name>